<dbReference type="InterPro" id="IPR016040">
    <property type="entry name" value="NAD(P)-bd_dom"/>
</dbReference>
<name>A0A934WYI8_9BACT</name>
<evidence type="ECO:0000313" key="2">
    <source>
        <dbReference type="EMBL" id="MBK6265266.1"/>
    </source>
</evidence>
<evidence type="ECO:0000259" key="1">
    <source>
        <dbReference type="Pfam" id="PF13460"/>
    </source>
</evidence>
<dbReference type="SUPFAM" id="SSF51735">
    <property type="entry name" value="NAD(P)-binding Rossmann-fold domains"/>
    <property type="match status" value="1"/>
</dbReference>
<gene>
    <name evidence="2" type="ORF">JKA74_09460</name>
</gene>
<dbReference type="PANTHER" id="PTHR15020">
    <property type="entry name" value="FLAVIN REDUCTASE-RELATED"/>
    <property type="match status" value="1"/>
</dbReference>
<comment type="caution">
    <text evidence="2">The sequence shown here is derived from an EMBL/GenBank/DDBJ whole genome shotgun (WGS) entry which is preliminary data.</text>
</comment>
<dbReference type="Pfam" id="PF13460">
    <property type="entry name" value="NAD_binding_10"/>
    <property type="match status" value="1"/>
</dbReference>
<dbReference type="PANTHER" id="PTHR15020:SF11">
    <property type="entry name" value="OS06G0360300 PROTEIN"/>
    <property type="match status" value="1"/>
</dbReference>
<dbReference type="Gene3D" id="3.40.50.720">
    <property type="entry name" value="NAD(P)-binding Rossmann-like Domain"/>
    <property type="match status" value="1"/>
</dbReference>
<proteinExistence type="predicted"/>
<dbReference type="InterPro" id="IPR036291">
    <property type="entry name" value="NAD(P)-bd_dom_sf"/>
</dbReference>
<protein>
    <submittedName>
        <fullName evidence="2">NAD(P)H-binding protein</fullName>
    </submittedName>
</protein>
<organism evidence="2 3">
    <name type="scientific">Marivirga aurantiaca</name>
    <dbReference type="NCBI Taxonomy" id="2802615"/>
    <lineage>
        <taxon>Bacteria</taxon>
        <taxon>Pseudomonadati</taxon>
        <taxon>Bacteroidota</taxon>
        <taxon>Cytophagia</taxon>
        <taxon>Cytophagales</taxon>
        <taxon>Marivirgaceae</taxon>
        <taxon>Marivirga</taxon>
    </lineage>
</organism>
<keyword evidence="3" id="KW-1185">Reference proteome</keyword>
<accession>A0A934WYI8</accession>
<dbReference type="Proteomes" id="UP000611723">
    <property type="component" value="Unassembled WGS sequence"/>
</dbReference>
<feature type="domain" description="NAD(P)-binding" evidence="1">
    <location>
        <begin position="7"/>
        <end position="220"/>
    </location>
</feature>
<sequence length="241" mass="26636">MKILVLGASGATGKLLVDQLLELGRDVKVIVRASSSIPQSWGNNEQVEIIQSNIHEMTVGEMANHLKDGSAVASCLGHNLSLKGMYGEPKKLVKDAVRLVCEAYLKSTPLMPLKIVLMNTAGNSNRDLNEPVSSSQKMMLALIRTLLPPHRDNEEASDYLRLMIGQNHPSIQWAVVRPDTLIDEDKVSEYSLHASPTRSAIFNPGKTSRINVGHFMGSLIVEEKLWNKWKGQMPVLYNLNA</sequence>
<evidence type="ECO:0000313" key="3">
    <source>
        <dbReference type="Proteomes" id="UP000611723"/>
    </source>
</evidence>
<dbReference type="EMBL" id="JAEQBW010000003">
    <property type="protein sequence ID" value="MBK6265266.1"/>
    <property type="molecule type" value="Genomic_DNA"/>
</dbReference>
<dbReference type="AlphaFoldDB" id="A0A934WYI8"/>
<reference evidence="2" key="1">
    <citation type="submission" date="2021-01" db="EMBL/GenBank/DDBJ databases">
        <title>Marivirga aurantiaca sp. nov., isolated from intertidal surface sediments.</title>
        <authorList>
            <person name="Zhang M."/>
        </authorList>
    </citation>
    <scope>NUCLEOTIDE SEQUENCE</scope>
    <source>
        <strain evidence="2">S37H4</strain>
    </source>
</reference>
<dbReference type="RefSeq" id="WP_201430938.1">
    <property type="nucleotide sequence ID" value="NZ_JAEQBW010000003.1"/>
</dbReference>